<dbReference type="CTD" id="158798"/>
<dbReference type="GeneTree" id="ENSGT00390000003444"/>
<protein>
    <submittedName>
        <fullName evidence="1">Uncharacterized protein</fullName>
    </submittedName>
</protein>
<organism evidence="1 2">
    <name type="scientific">Electrophorus electricus</name>
    <name type="common">Electric eel</name>
    <name type="synonym">Gymnotus electricus</name>
    <dbReference type="NCBI Taxonomy" id="8005"/>
    <lineage>
        <taxon>Eukaryota</taxon>
        <taxon>Metazoa</taxon>
        <taxon>Chordata</taxon>
        <taxon>Craniata</taxon>
        <taxon>Vertebrata</taxon>
        <taxon>Euteleostomi</taxon>
        <taxon>Actinopterygii</taxon>
        <taxon>Neopterygii</taxon>
        <taxon>Teleostei</taxon>
        <taxon>Ostariophysi</taxon>
        <taxon>Gymnotiformes</taxon>
        <taxon>Gymnotoidei</taxon>
        <taxon>Gymnotidae</taxon>
        <taxon>Electrophorus</taxon>
    </lineage>
</organism>
<dbReference type="GO" id="GO:0005952">
    <property type="term" value="C:cAMP-dependent protein kinase complex"/>
    <property type="evidence" value="ECO:0007669"/>
    <property type="project" value="TreeGrafter"/>
</dbReference>
<dbReference type="RefSeq" id="XP_026866913.2">
    <property type="nucleotide sequence ID" value="XM_027011112.2"/>
</dbReference>
<proteinExistence type="predicted"/>
<keyword evidence="2" id="KW-1185">Reference proteome</keyword>
<dbReference type="InterPro" id="IPR053084">
    <property type="entry name" value="AKAP"/>
</dbReference>
<dbReference type="PANTHER" id="PTHR35075">
    <property type="entry name" value="A-KINASE ANCHOR PROTEIN 14"/>
    <property type="match status" value="1"/>
</dbReference>
<name>A0A4W4HR76_ELEEL</name>
<evidence type="ECO:0000313" key="2">
    <source>
        <dbReference type="Proteomes" id="UP000314983"/>
    </source>
</evidence>
<reference evidence="2" key="1">
    <citation type="journal article" date="2014" name="Science">
        <title>Nonhuman genetics. Genomic basis for the convergent evolution of electric organs.</title>
        <authorList>
            <person name="Gallant J.R."/>
            <person name="Traeger L.L."/>
            <person name="Volkening J.D."/>
            <person name="Moffett H."/>
            <person name="Chen P.H."/>
            <person name="Novina C.D."/>
            <person name="Phillips G.N.Jr."/>
            <person name="Anand R."/>
            <person name="Wells G.B."/>
            <person name="Pinch M."/>
            <person name="Guth R."/>
            <person name="Unguez G.A."/>
            <person name="Albert J.S."/>
            <person name="Zakon H.H."/>
            <person name="Samanta M.P."/>
            <person name="Sussman M.R."/>
        </authorList>
    </citation>
    <scope>NUCLEOTIDE SEQUENCE [LARGE SCALE GENOMIC DNA]</scope>
</reference>
<reference evidence="1" key="4">
    <citation type="submission" date="2025-08" db="UniProtKB">
        <authorList>
            <consortium name="Ensembl"/>
        </authorList>
    </citation>
    <scope>IDENTIFICATION</scope>
</reference>
<reference evidence="1" key="5">
    <citation type="submission" date="2025-09" db="UniProtKB">
        <authorList>
            <consortium name="Ensembl"/>
        </authorList>
    </citation>
    <scope>IDENTIFICATION</scope>
</reference>
<dbReference type="InterPro" id="IPR025663">
    <property type="entry name" value="AKAP_28"/>
</dbReference>
<dbReference type="Proteomes" id="UP000314983">
    <property type="component" value="Chromosome 2"/>
</dbReference>
<accession>A0A4W4HR76</accession>
<dbReference type="KEGG" id="eee:113578100"/>
<evidence type="ECO:0000313" key="1">
    <source>
        <dbReference type="Ensembl" id="ENSEEEP00000051339.2"/>
    </source>
</evidence>
<reference evidence="2" key="2">
    <citation type="journal article" date="2017" name="Sci. Adv.">
        <title>A tail of two voltages: Proteomic comparison of the three electric organs of the electric eel.</title>
        <authorList>
            <person name="Traeger L.L."/>
            <person name="Sabat G."/>
            <person name="Barrett-Wilt G.A."/>
            <person name="Wells G.B."/>
            <person name="Sussman M.R."/>
        </authorList>
    </citation>
    <scope>NUCLEOTIDE SEQUENCE [LARGE SCALE GENOMIC DNA]</scope>
</reference>
<gene>
    <name evidence="1" type="primary">akap14</name>
</gene>
<dbReference type="OMA" id="FHYIYCV"/>
<dbReference type="GeneID" id="113578100"/>
<dbReference type="AlphaFoldDB" id="A0A4W4HR76"/>
<dbReference type="Ensembl" id="ENSEEET00000051895.2">
    <property type="protein sequence ID" value="ENSEEEP00000051339.2"/>
    <property type="gene ID" value="ENSEEEG00000024092.2"/>
</dbReference>
<dbReference type="Pfam" id="PF14469">
    <property type="entry name" value="AKAP28"/>
    <property type="match status" value="1"/>
</dbReference>
<dbReference type="PANTHER" id="PTHR35075:SF1">
    <property type="entry name" value="A-KINASE ANCHOR PROTEIN 14"/>
    <property type="match status" value="1"/>
</dbReference>
<dbReference type="STRING" id="8005.ENSEEEP00000051339"/>
<reference evidence="1" key="3">
    <citation type="submission" date="2020-05" db="EMBL/GenBank/DDBJ databases">
        <title>Electrophorus electricus (electric eel) genome, fEleEle1, primary haplotype.</title>
        <authorList>
            <person name="Myers G."/>
            <person name="Meyer A."/>
            <person name="Fedrigo O."/>
            <person name="Formenti G."/>
            <person name="Rhie A."/>
            <person name="Tracey A."/>
            <person name="Sims Y."/>
            <person name="Jarvis E.D."/>
        </authorList>
    </citation>
    <scope>NUCLEOTIDE SEQUENCE [LARGE SCALE GENOMIC DNA]</scope>
</reference>
<sequence>METTPADEQLDLRSSEFVNTVLDGTHSMLTLSKSESKQSDWNIDWVSCKDFTVELGKEQIKEYMGTWEMHPSWLFSIRFIQETELEFQKQYHYKALWSIPTYRHPIPKNTASVYFVIRISKMKLQTLPVEVHYQVESNRTIHIPGKTRFREKWLKDVIASKALLQDSITF</sequence>
<dbReference type="GO" id="GO:0034237">
    <property type="term" value="F:protein kinase A regulatory subunit binding"/>
    <property type="evidence" value="ECO:0007669"/>
    <property type="project" value="TreeGrafter"/>
</dbReference>